<feature type="region of interest" description="Disordered" evidence="1">
    <location>
        <begin position="34"/>
        <end position="53"/>
    </location>
</feature>
<name>A0AAV0IYC0_9ROSI</name>
<evidence type="ECO:0000313" key="3">
    <source>
        <dbReference type="Proteomes" id="UP001154282"/>
    </source>
</evidence>
<dbReference type="EMBL" id="CAMGYJ010000004">
    <property type="protein sequence ID" value="CAI0402507.1"/>
    <property type="molecule type" value="Genomic_DNA"/>
</dbReference>
<proteinExistence type="predicted"/>
<dbReference type="AlphaFoldDB" id="A0AAV0IYC0"/>
<protein>
    <submittedName>
        <fullName evidence="2">Uncharacterized protein</fullName>
    </submittedName>
</protein>
<keyword evidence="3" id="KW-1185">Reference proteome</keyword>
<reference evidence="2" key="1">
    <citation type="submission" date="2022-08" db="EMBL/GenBank/DDBJ databases">
        <authorList>
            <person name="Gutierrez-Valencia J."/>
        </authorList>
    </citation>
    <scope>NUCLEOTIDE SEQUENCE</scope>
</reference>
<evidence type="ECO:0000313" key="2">
    <source>
        <dbReference type="EMBL" id="CAI0402507.1"/>
    </source>
</evidence>
<comment type="caution">
    <text evidence="2">The sequence shown here is derived from an EMBL/GenBank/DDBJ whole genome shotgun (WGS) entry which is preliminary data.</text>
</comment>
<evidence type="ECO:0000256" key="1">
    <source>
        <dbReference type="SAM" id="MobiDB-lite"/>
    </source>
</evidence>
<gene>
    <name evidence="2" type="ORF">LITE_LOCUS11627</name>
</gene>
<accession>A0AAV0IYC0</accession>
<organism evidence="2 3">
    <name type="scientific">Linum tenue</name>
    <dbReference type="NCBI Taxonomy" id="586396"/>
    <lineage>
        <taxon>Eukaryota</taxon>
        <taxon>Viridiplantae</taxon>
        <taxon>Streptophyta</taxon>
        <taxon>Embryophyta</taxon>
        <taxon>Tracheophyta</taxon>
        <taxon>Spermatophyta</taxon>
        <taxon>Magnoliopsida</taxon>
        <taxon>eudicotyledons</taxon>
        <taxon>Gunneridae</taxon>
        <taxon>Pentapetalae</taxon>
        <taxon>rosids</taxon>
        <taxon>fabids</taxon>
        <taxon>Malpighiales</taxon>
        <taxon>Linaceae</taxon>
        <taxon>Linum</taxon>
    </lineage>
</organism>
<feature type="non-terminal residue" evidence="2">
    <location>
        <position position="1"/>
    </location>
</feature>
<sequence>ECNLLGTRLGLLALAGCPKAQLDPLHSLRQLGQPNRRAQGAGPRNHLGIPPRPVRLGAGARLEAGAATWIREEDVGEPAWQGGVVGPAGGGAATRGGGVVPHALRVELDGGGRPLPEADVVLSDRRRTVRQLCAYSGGVEGWGEVEWVWEKGIGGRDEEGCGRWGDEWEVGEFV</sequence>
<dbReference type="Proteomes" id="UP001154282">
    <property type="component" value="Unassembled WGS sequence"/>
</dbReference>